<proteinExistence type="predicted"/>
<sequence length="326" mass="35529">MGFDLGSIAGAAISGGASLVGGMMNATMSKTIAREQMRQQKEFAQNGIQWRVEDAKKAGLHPLYAIGAQGASYTPVSQDSSSLGNAVADAGQYLGRAIDGSLDNATRKAIEQENLEYARTIRELTQMKAGAEVMNLELQNRRLKLDNDAQEMLNSQRTLASSNPGRPVSVSTPMGEFNVNNPDIRRYTRKVAGNGATALAGVSLKPAEVVISSPGNPAQTAGANSDYSLIRTDNGYTKVPSQAFADSTDDDIVAKIAWHMRNTVGDRLNYLVSGRYPELDTKVYPLPKGLPAGMSSWRYHPLYGEYYPYDAGTRRYWRNSSKSYFY</sequence>
<accession>A0A976N308</accession>
<organism evidence="3">
    <name type="scientific">Dipodfec virus RodF1_85</name>
    <dbReference type="NCBI Taxonomy" id="2929314"/>
    <lineage>
        <taxon>Viruses</taxon>
        <taxon>Monodnaviria</taxon>
        <taxon>Sangervirae</taxon>
        <taxon>Phixviricota</taxon>
        <taxon>Malgrandaviricetes</taxon>
        <taxon>Petitvirales</taxon>
        <taxon>Microviridae</taxon>
    </lineage>
</organism>
<protein>
    <submittedName>
        <fullName evidence="3">DNA pilot protein</fullName>
    </submittedName>
</protein>
<feature type="coiled-coil region" evidence="1">
    <location>
        <begin position="107"/>
        <end position="141"/>
    </location>
</feature>
<feature type="compositionally biased region" description="Polar residues" evidence="2">
    <location>
        <begin position="156"/>
        <end position="172"/>
    </location>
</feature>
<evidence type="ECO:0000256" key="1">
    <source>
        <dbReference type="SAM" id="Coils"/>
    </source>
</evidence>
<name>A0A976N308_9VIRU</name>
<reference evidence="3" key="1">
    <citation type="submission" date="2022-02" db="EMBL/GenBank/DDBJ databases">
        <title>Towards deciphering the DNA virus diversity associated with rodent species in the families Cricetidae and Heteromyidae.</title>
        <authorList>
            <person name="Lund M."/>
            <person name="Larsen B.B."/>
            <person name="Gryseels S."/>
            <person name="Kraberger S."/>
            <person name="Rowsey D.M."/>
            <person name="Steger L."/>
            <person name="Yule K.M."/>
            <person name="Upham N.S."/>
            <person name="Worobey M."/>
            <person name="Van Doorslaer K."/>
            <person name="Varsani A."/>
        </authorList>
    </citation>
    <scope>NUCLEOTIDE SEQUENCE</scope>
    <source>
        <strain evidence="3">NeonRodF1_85</strain>
    </source>
</reference>
<keyword evidence="1" id="KW-0175">Coiled coil</keyword>
<dbReference type="EMBL" id="OM869690">
    <property type="protein sequence ID" value="UPW41890.1"/>
    <property type="molecule type" value="Genomic_DNA"/>
</dbReference>
<evidence type="ECO:0000256" key="2">
    <source>
        <dbReference type="SAM" id="MobiDB-lite"/>
    </source>
</evidence>
<feature type="region of interest" description="Disordered" evidence="2">
    <location>
        <begin position="156"/>
        <end position="177"/>
    </location>
</feature>
<evidence type="ECO:0000313" key="3">
    <source>
        <dbReference type="EMBL" id="UPW41890.1"/>
    </source>
</evidence>